<keyword evidence="4" id="KW-1185">Reference proteome</keyword>
<dbReference type="EMBL" id="ML210456">
    <property type="protein sequence ID" value="TFK17855.1"/>
    <property type="molecule type" value="Genomic_DNA"/>
</dbReference>
<evidence type="ECO:0000313" key="3">
    <source>
        <dbReference type="EMBL" id="TFK17855.1"/>
    </source>
</evidence>
<reference evidence="3 4" key="1">
    <citation type="journal article" date="2019" name="Nat. Ecol. Evol.">
        <title>Megaphylogeny resolves global patterns of mushroom evolution.</title>
        <authorList>
            <person name="Varga T."/>
            <person name="Krizsan K."/>
            <person name="Foldi C."/>
            <person name="Dima B."/>
            <person name="Sanchez-Garcia M."/>
            <person name="Sanchez-Ramirez S."/>
            <person name="Szollosi G.J."/>
            <person name="Szarkandi J.G."/>
            <person name="Papp V."/>
            <person name="Albert L."/>
            <person name="Andreopoulos W."/>
            <person name="Angelini C."/>
            <person name="Antonin V."/>
            <person name="Barry K.W."/>
            <person name="Bougher N.L."/>
            <person name="Buchanan P."/>
            <person name="Buyck B."/>
            <person name="Bense V."/>
            <person name="Catcheside P."/>
            <person name="Chovatia M."/>
            <person name="Cooper J."/>
            <person name="Damon W."/>
            <person name="Desjardin D."/>
            <person name="Finy P."/>
            <person name="Geml J."/>
            <person name="Haridas S."/>
            <person name="Hughes K."/>
            <person name="Justo A."/>
            <person name="Karasinski D."/>
            <person name="Kautmanova I."/>
            <person name="Kiss B."/>
            <person name="Kocsube S."/>
            <person name="Kotiranta H."/>
            <person name="LaButti K.M."/>
            <person name="Lechner B.E."/>
            <person name="Liimatainen K."/>
            <person name="Lipzen A."/>
            <person name="Lukacs Z."/>
            <person name="Mihaltcheva S."/>
            <person name="Morgado L.N."/>
            <person name="Niskanen T."/>
            <person name="Noordeloos M.E."/>
            <person name="Ohm R.A."/>
            <person name="Ortiz-Santana B."/>
            <person name="Ovrebo C."/>
            <person name="Racz N."/>
            <person name="Riley R."/>
            <person name="Savchenko A."/>
            <person name="Shiryaev A."/>
            <person name="Soop K."/>
            <person name="Spirin V."/>
            <person name="Szebenyi C."/>
            <person name="Tomsovsky M."/>
            <person name="Tulloss R.E."/>
            <person name="Uehling J."/>
            <person name="Grigoriev I.V."/>
            <person name="Vagvolgyi C."/>
            <person name="Papp T."/>
            <person name="Martin F.M."/>
            <person name="Miettinen O."/>
            <person name="Hibbett D.S."/>
            <person name="Nagy L.G."/>
        </authorList>
    </citation>
    <scope>NUCLEOTIDE SEQUENCE [LARGE SCALE GENOMIC DNA]</scope>
    <source>
        <strain evidence="3 4">CBS 121175</strain>
    </source>
</reference>
<keyword evidence="1" id="KW-0175">Coiled coil</keyword>
<evidence type="ECO:0000256" key="1">
    <source>
        <dbReference type="SAM" id="Coils"/>
    </source>
</evidence>
<feature type="region of interest" description="Disordered" evidence="2">
    <location>
        <begin position="45"/>
        <end position="74"/>
    </location>
</feature>
<accession>A0A5C3KCS1</accession>
<evidence type="ECO:0000256" key="2">
    <source>
        <dbReference type="SAM" id="MobiDB-lite"/>
    </source>
</evidence>
<organism evidence="3 4">
    <name type="scientific">Coprinopsis marcescibilis</name>
    <name type="common">Agaric fungus</name>
    <name type="synonym">Psathyrella marcescibilis</name>
    <dbReference type="NCBI Taxonomy" id="230819"/>
    <lineage>
        <taxon>Eukaryota</taxon>
        <taxon>Fungi</taxon>
        <taxon>Dikarya</taxon>
        <taxon>Basidiomycota</taxon>
        <taxon>Agaricomycotina</taxon>
        <taxon>Agaricomycetes</taxon>
        <taxon>Agaricomycetidae</taxon>
        <taxon>Agaricales</taxon>
        <taxon>Agaricineae</taxon>
        <taxon>Psathyrellaceae</taxon>
        <taxon>Coprinopsis</taxon>
    </lineage>
</organism>
<dbReference type="AlphaFoldDB" id="A0A5C3KCS1"/>
<proteinExistence type="predicted"/>
<protein>
    <submittedName>
        <fullName evidence="3">Uncharacterized protein</fullName>
    </submittedName>
</protein>
<feature type="coiled-coil region" evidence="1">
    <location>
        <begin position="103"/>
        <end position="137"/>
    </location>
</feature>
<gene>
    <name evidence="3" type="ORF">FA15DRAFT_661143</name>
</gene>
<sequence length="173" mass="19438">MFAAVTQGVQDHVNTSSLIDPTEAASVNANHDHPAAETEDHAPNLQVALPSSPGPPMDTSMDSGSSTKSLDDEDPYARNTTWTYHFNSRRAESIHAYMKTLTRSRLRGRILTQQSQIEELQGEISDLKDKIRDFQDIMQGNRERIAQLECLLRLEFTTIIRLVGLFNTSPRIQ</sequence>
<name>A0A5C3KCS1_COPMA</name>
<evidence type="ECO:0000313" key="4">
    <source>
        <dbReference type="Proteomes" id="UP000307440"/>
    </source>
</evidence>
<dbReference type="Proteomes" id="UP000307440">
    <property type="component" value="Unassembled WGS sequence"/>
</dbReference>